<dbReference type="Gene3D" id="1.10.10.60">
    <property type="entry name" value="Homeodomain-like"/>
    <property type="match status" value="2"/>
</dbReference>
<comment type="caution">
    <text evidence="5">The sequence shown here is derived from an EMBL/GenBank/DDBJ whole genome shotgun (WGS) entry which is preliminary data.</text>
</comment>
<dbReference type="PROSITE" id="PS01124">
    <property type="entry name" value="HTH_ARAC_FAMILY_2"/>
    <property type="match status" value="1"/>
</dbReference>
<accession>A0ABS7C8G4</accession>
<evidence type="ECO:0000313" key="5">
    <source>
        <dbReference type="EMBL" id="MBW7457146.1"/>
    </source>
</evidence>
<keyword evidence="3" id="KW-0804">Transcription</keyword>
<dbReference type="InterPro" id="IPR018062">
    <property type="entry name" value="HTH_AraC-typ_CS"/>
</dbReference>
<evidence type="ECO:0000313" key="6">
    <source>
        <dbReference type="Proteomes" id="UP001519887"/>
    </source>
</evidence>
<keyword evidence="1" id="KW-0805">Transcription regulation</keyword>
<dbReference type="Pfam" id="PF12833">
    <property type="entry name" value="HTH_18"/>
    <property type="match status" value="1"/>
</dbReference>
<dbReference type="EMBL" id="JAHZIK010000764">
    <property type="protein sequence ID" value="MBW7457146.1"/>
    <property type="molecule type" value="Genomic_DNA"/>
</dbReference>
<dbReference type="SMART" id="SM00342">
    <property type="entry name" value="HTH_ARAC"/>
    <property type="match status" value="1"/>
</dbReference>
<keyword evidence="6" id="KW-1185">Reference proteome</keyword>
<feature type="non-terminal residue" evidence="5">
    <location>
        <position position="1"/>
    </location>
</feature>
<reference evidence="5 6" key="1">
    <citation type="submission" date="2021-07" db="EMBL/GenBank/DDBJ databases">
        <title>Paenibacillus radiodurans sp. nov., isolated from the southeastern edge of Tengger Desert.</title>
        <authorList>
            <person name="Zhang G."/>
        </authorList>
    </citation>
    <scope>NUCLEOTIDE SEQUENCE [LARGE SCALE GENOMIC DNA]</scope>
    <source>
        <strain evidence="5 6">CCM 7311</strain>
    </source>
</reference>
<evidence type="ECO:0000256" key="1">
    <source>
        <dbReference type="ARBA" id="ARBA00023015"/>
    </source>
</evidence>
<evidence type="ECO:0000256" key="3">
    <source>
        <dbReference type="ARBA" id="ARBA00023163"/>
    </source>
</evidence>
<evidence type="ECO:0000256" key="2">
    <source>
        <dbReference type="ARBA" id="ARBA00023125"/>
    </source>
</evidence>
<dbReference type="SUPFAM" id="SSF46689">
    <property type="entry name" value="Homeodomain-like"/>
    <property type="match status" value="2"/>
</dbReference>
<sequence>HYSEDISLASHADRLGLNRKYLSAIFKKALDIPPREYLLHYRMERACEMLLAGKLTVGEVSRSVGYQDPLLFSRMFRKVKGIPPRRYREEYKPIGH</sequence>
<name>A0ABS7C8G4_9BACL</name>
<dbReference type="InterPro" id="IPR018060">
    <property type="entry name" value="HTH_AraC"/>
</dbReference>
<dbReference type="PROSITE" id="PS00041">
    <property type="entry name" value="HTH_ARAC_FAMILY_1"/>
    <property type="match status" value="1"/>
</dbReference>
<dbReference type="PANTHER" id="PTHR43280:SF2">
    <property type="entry name" value="HTH-TYPE TRANSCRIPTIONAL REGULATOR EXSA"/>
    <property type="match status" value="1"/>
</dbReference>
<protein>
    <submittedName>
        <fullName evidence="5">AraC family transcriptional regulator</fullName>
    </submittedName>
</protein>
<keyword evidence="2" id="KW-0238">DNA-binding</keyword>
<dbReference type="PANTHER" id="PTHR43280">
    <property type="entry name" value="ARAC-FAMILY TRANSCRIPTIONAL REGULATOR"/>
    <property type="match status" value="1"/>
</dbReference>
<organism evidence="5 6">
    <name type="scientific">Paenibacillus sepulcri</name>
    <dbReference type="NCBI Taxonomy" id="359917"/>
    <lineage>
        <taxon>Bacteria</taxon>
        <taxon>Bacillati</taxon>
        <taxon>Bacillota</taxon>
        <taxon>Bacilli</taxon>
        <taxon>Bacillales</taxon>
        <taxon>Paenibacillaceae</taxon>
        <taxon>Paenibacillus</taxon>
    </lineage>
</organism>
<dbReference type="Proteomes" id="UP001519887">
    <property type="component" value="Unassembled WGS sequence"/>
</dbReference>
<dbReference type="InterPro" id="IPR009057">
    <property type="entry name" value="Homeodomain-like_sf"/>
</dbReference>
<proteinExistence type="predicted"/>
<gene>
    <name evidence="5" type="ORF">K0U00_24205</name>
</gene>
<evidence type="ECO:0000259" key="4">
    <source>
        <dbReference type="PROSITE" id="PS01124"/>
    </source>
</evidence>
<feature type="domain" description="HTH araC/xylS-type" evidence="4">
    <location>
        <begin position="1"/>
        <end position="90"/>
    </location>
</feature>
<dbReference type="PRINTS" id="PR00032">
    <property type="entry name" value="HTHARAC"/>
</dbReference>
<dbReference type="InterPro" id="IPR020449">
    <property type="entry name" value="Tscrpt_reg_AraC-type_HTH"/>
</dbReference>